<organism evidence="2 3">
    <name type="scientific">Streptomyces roseoverticillatus</name>
    <dbReference type="NCBI Taxonomy" id="66429"/>
    <lineage>
        <taxon>Bacteria</taxon>
        <taxon>Bacillati</taxon>
        <taxon>Actinomycetota</taxon>
        <taxon>Actinomycetes</taxon>
        <taxon>Kitasatosporales</taxon>
        <taxon>Streptomycetaceae</taxon>
        <taxon>Streptomyces</taxon>
    </lineage>
</organism>
<comment type="caution">
    <text evidence="2">The sequence shown here is derived from an EMBL/GenBank/DDBJ whole genome shotgun (WGS) entry which is preliminary data.</text>
</comment>
<reference evidence="2 3" key="1">
    <citation type="submission" date="2024-06" db="EMBL/GenBank/DDBJ databases">
        <title>The Natural Products Discovery Center: Release of the First 8490 Sequenced Strains for Exploring Actinobacteria Biosynthetic Diversity.</title>
        <authorList>
            <person name="Kalkreuter E."/>
            <person name="Kautsar S.A."/>
            <person name="Yang D."/>
            <person name="Bader C.D."/>
            <person name="Teijaro C.N."/>
            <person name="Fluegel L."/>
            <person name="Davis C.M."/>
            <person name="Simpson J.R."/>
            <person name="Lauterbach L."/>
            <person name="Steele A.D."/>
            <person name="Gui C."/>
            <person name="Meng S."/>
            <person name="Li G."/>
            <person name="Viehrig K."/>
            <person name="Ye F."/>
            <person name="Su P."/>
            <person name="Kiefer A.F."/>
            <person name="Nichols A."/>
            <person name="Cepeda A.J."/>
            <person name="Yan W."/>
            <person name="Fan B."/>
            <person name="Jiang Y."/>
            <person name="Adhikari A."/>
            <person name="Zheng C.-J."/>
            <person name="Schuster L."/>
            <person name="Cowan T.M."/>
            <person name="Smanski M.J."/>
            <person name="Chevrette M.G."/>
            <person name="De Carvalho L.P.S."/>
            <person name="Shen B."/>
        </authorList>
    </citation>
    <scope>NUCLEOTIDE SEQUENCE [LARGE SCALE GENOMIC DNA]</scope>
    <source>
        <strain evidence="2 3">NPDC053791</strain>
    </source>
</reference>
<name>A0ABV3IY31_9ACTN</name>
<dbReference type="InterPro" id="IPR041261">
    <property type="entry name" value="R2K_2"/>
</dbReference>
<feature type="domain" description="ATP-grasp" evidence="1">
    <location>
        <begin position="35"/>
        <end position="83"/>
    </location>
</feature>
<protein>
    <submittedName>
        <fullName evidence="2">ATP-grasp domain-containing protein</fullName>
    </submittedName>
</protein>
<sequence>MRAAGGTGPLPLPGRCDGGRLALGPLPEAARALGAGVLAEACAALPSAIVIDVGLVDGRWAVVEANAAWAGGLCTACPDRALDVILRAAGPADDVAFRDRAFIRTPF</sequence>
<gene>
    <name evidence="2" type="ORF">AB0L03_21425</name>
</gene>
<evidence type="ECO:0000313" key="3">
    <source>
        <dbReference type="Proteomes" id="UP001552479"/>
    </source>
</evidence>
<dbReference type="Proteomes" id="UP001552479">
    <property type="component" value="Unassembled WGS sequence"/>
</dbReference>
<dbReference type="Pfam" id="PF18299">
    <property type="entry name" value="R2K_2"/>
    <property type="match status" value="1"/>
</dbReference>
<evidence type="ECO:0000313" key="2">
    <source>
        <dbReference type="EMBL" id="MEV4925360.1"/>
    </source>
</evidence>
<proteinExistence type="predicted"/>
<evidence type="ECO:0000259" key="1">
    <source>
        <dbReference type="Pfam" id="PF18299"/>
    </source>
</evidence>
<accession>A0ABV3IY31</accession>
<dbReference type="EMBL" id="JBFASG010000022">
    <property type="protein sequence ID" value="MEV4925360.1"/>
    <property type="molecule type" value="Genomic_DNA"/>
</dbReference>
<dbReference type="RefSeq" id="WP_366089165.1">
    <property type="nucleotide sequence ID" value="NZ_JBFASG010000022.1"/>
</dbReference>
<keyword evidence="3" id="KW-1185">Reference proteome</keyword>